<dbReference type="PANTHER" id="PTHR12905">
    <property type="entry name" value="METALLOPHOSPHOESTERASE"/>
    <property type="match status" value="1"/>
</dbReference>
<dbReference type="Gene3D" id="3.60.21.10">
    <property type="match status" value="1"/>
</dbReference>
<dbReference type="AlphaFoldDB" id="A0A2J6PHC0"/>
<protein>
    <submittedName>
        <fullName evidence="2">Metallo-dependent phosphatase</fullName>
    </submittedName>
</protein>
<name>A0A2J6PHC0_9HELO</name>
<evidence type="ECO:0000313" key="3">
    <source>
        <dbReference type="Proteomes" id="UP000235672"/>
    </source>
</evidence>
<proteinExistence type="predicted"/>
<feature type="non-terminal residue" evidence="2">
    <location>
        <position position="1"/>
    </location>
</feature>
<feature type="non-terminal residue" evidence="2">
    <location>
        <position position="395"/>
    </location>
</feature>
<dbReference type="EMBL" id="KZ613532">
    <property type="protein sequence ID" value="PMD13369.1"/>
    <property type="molecule type" value="Genomic_DNA"/>
</dbReference>
<dbReference type="Pfam" id="PF00149">
    <property type="entry name" value="Metallophos"/>
    <property type="match status" value="1"/>
</dbReference>
<dbReference type="GO" id="GO:0016787">
    <property type="term" value="F:hydrolase activity"/>
    <property type="evidence" value="ECO:0007669"/>
    <property type="project" value="InterPro"/>
</dbReference>
<dbReference type="Proteomes" id="UP000235672">
    <property type="component" value="Unassembled WGS sequence"/>
</dbReference>
<evidence type="ECO:0000313" key="2">
    <source>
        <dbReference type="EMBL" id="PMD13369.1"/>
    </source>
</evidence>
<dbReference type="InterPro" id="IPR029052">
    <property type="entry name" value="Metallo-depent_PP-like"/>
</dbReference>
<organism evidence="2 3">
    <name type="scientific">Hyaloscypha hepaticicola</name>
    <dbReference type="NCBI Taxonomy" id="2082293"/>
    <lineage>
        <taxon>Eukaryota</taxon>
        <taxon>Fungi</taxon>
        <taxon>Dikarya</taxon>
        <taxon>Ascomycota</taxon>
        <taxon>Pezizomycotina</taxon>
        <taxon>Leotiomycetes</taxon>
        <taxon>Helotiales</taxon>
        <taxon>Hyaloscyphaceae</taxon>
        <taxon>Hyaloscypha</taxon>
    </lineage>
</organism>
<dbReference type="InterPro" id="IPR004843">
    <property type="entry name" value="Calcineurin-like_PHP"/>
</dbReference>
<gene>
    <name evidence="2" type="ORF">NA56DRAFT_547746</name>
</gene>
<accession>A0A2J6PHC0</accession>
<dbReference type="PANTHER" id="PTHR12905:SF16">
    <property type="entry name" value="SER_THR PROTEIN PHOSPHATASE FAMILY PROTEIN (AFU_ORTHOLOGUE AFUA_1G06000)"/>
    <property type="match status" value="1"/>
</dbReference>
<dbReference type="OrthoDB" id="630188at2759"/>
<keyword evidence="3" id="KW-1185">Reference proteome</keyword>
<dbReference type="InterPro" id="IPR051693">
    <property type="entry name" value="UPF0046_metallophosphoest"/>
</dbReference>
<dbReference type="SUPFAM" id="SSF56300">
    <property type="entry name" value="Metallo-dependent phosphatases"/>
    <property type="match status" value="1"/>
</dbReference>
<feature type="domain" description="Calcineurin-like phosphoesterase" evidence="1">
    <location>
        <begin position="20"/>
        <end position="220"/>
    </location>
</feature>
<dbReference type="CDD" id="cd07379">
    <property type="entry name" value="MPP_239FB"/>
    <property type="match status" value="1"/>
</dbReference>
<sequence>SSPSTSIAMADSPPVMRKTRFVCVSDTHNATPNGSFKLPKGDVLIHAGDMTNQGTLSELKKTIKWIEEADFEAKIVIAGNHDITLDSDFYAQHGLYFHNQNPQDPVKCQELLEEAPSILWLKHEHAVIDLVSPSGPQTTFKIFGSPFSPAQGRWAFGYGPDEAAQLWDRIPLDTDIVVTHTPPKYHCDGRSDRRAVGCEGLREVLWRVRPRLAISGHVHEGRGAERVRWDLGTSNLKYRESKTVPWEDPGRNNKKLSIIDLTAKGGTPLENDGSVGDILSSVTARNKIVRDPFFLPLDDGEPLPKSSKPSAKAGISQVTTQLLAIPAPSLPLATYGLGGVPPSQRCDLVALSGRMGRQETCIVNAAIMAASWPRSEAKIFNKPIVIDIDLPVWKK</sequence>
<reference evidence="2 3" key="1">
    <citation type="submission" date="2016-05" db="EMBL/GenBank/DDBJ databases">
        <title>A degradative enzymes factory behind the ericoid mycorrhizal symbiosis.</title>
        <authorList>
            <consortium name="DOE Joint Genome Institute"/>
            <person name="Martino E."/>
            <person name="Morin E."/>
            <person name="Grelet G."/>
            <person name="Kuo A."/>
            <person name="Kohler A."/>
            <person name="Daghino S."/>
            <person name="Barry K."/>
            <person name="Choi C."/>
            <person name="Cichocki N."/>
            <person name="Clum A."/>
            <person name="Copeland A."/>
            <person name="Hainaut M."/>
            <person name="Haridas S."/>
            <person name="Labutti K."/>
            <person name="Lindquist E."/>
            <person name="Lipzen A."/>
            <person name="Khouja H.-R."/>
            <person name="Murat C."/>
            <person name="Ohm R."/>
            <person name="Olson A."/>
            <person name="Spatafora J."/>
            <person name="Veneault-Fourrey C."/>
            <person name="Henrissat B."/>
            <person name="Grigoriev I."/>
            <person name="Martin F."/>
            <person name="Perotto S."/>
        </authorList>
    </citation>
    <scope>NUCLEOTIDE SEQUENCE [LARGE SCALE GENOMIC DNA]</scope>
    <source>
        <strain evidence="2 3">UAMH 7357</strain>
    </source>
</reference>
<evidence type="ECO:0000259" key="1">
    <source>
        <dbReference type="Pfam" id="PF00149"/>
    </source>
</evidence>